<sequence>MRDLSNEQRADLAAAVDRLASSTAGETVGLEADGRQLWLATLTSLLAIRDSAEQLAASAALSAAEHGADYPEIGAAAGMTRQGARRKWPGLAGLATQGQRKLLWWHDHRDQFLDCATAVLDIAQDSPWLTNMRTRMESAEVDALLIDAHAVAMNDPSDAREIGLLAALTADAYAATNGELINREAKACATPDCPQRAVVALFRTGHDVVPACRDHAVEALRQPAVRIVAAFQPDVALEIFTESR</sequence>
<accession>A0A3E0HGJ5</accession>
<dbReference type="RefSeq" id="WP_211353204.1">
    <property type="nucleotide sequence ID" value="NZ_CP144375.1"/>
</dbReference>
<proteinExistence type="predicted"/>
<keyword evidence="2" id="KW-1185">Reference proteome</keyword>
<name>A0A3E0HGJ5_9PSEU</name>
<protein>
    <submittedName>
        <fullName evidence="1">Uncharacterized protein</fullName>
    </submittedName>
</protein>
<reference evidence="1 2" key="1">
    <citation type="submission" date="2018-08" db="EMBL/GenBank/DDBJ databases">
        <title>Genomic Encyclopedia of Archaeal and Bacterial Type Strains, Phase II (KMG-II): from individual species to whole genera.</title>
        <authorList>
            <person name="Goeker M."/>
        </authorList>
    </citation>
    <scope>NUCLEOTIDE SEQUENCE [LARGE SCALE GENOMIC DNA]</scope>
    <source>
        <strain evidence="1 2">DSM 45791</strain>
    </source>
</reference>
<dbReference type="AlphaFoldDB" id="A0A3E0HGJ5"/>
<dbReference type="EMBL" id="QUNO01000008">
    <property type="protein sequence ID" value="REH44831.1"/>
    <property type="molecule type" value="Genomic_DNA"/>
</dbReference>
<evidence type="ECO:0000313" key="2">
    <source>
        <dbReference type="Proteomes" id="UP000256269"/>
    </source>
</evidence>
<comment type="caution">
    <text evidence="1">The sequence shown here is derived from an EMBL/GenBank/DDBJ whole genome shotgun (WGS) entry which is preliminary data.</text>
</comment>
<dbReference type="Proteomes" id="UP000256269">
    <property type="component" value="Unassembled WGS sequence"/>
</dbReference>
<gene>
    <name evidence="1" type="ORF">BCF44_108312</name>
</gene>
<evidence type="ECO:0000313" key="1">
    <source>
        <dbReference type="EMBL" id="REH44831.1"/>
    </source>
</evidence>
<organism evidence="1 2">
    <name type="scientific">Kutzneria buriramensis</name>
    <dbReference type="NCBI Taxonomy" id="1045776"/>
    <lineage>
        <taxon>Bacteria</taxon>
        <taxon>Bacillati</taxon>
        <taxon>Actinomycetota</taxon>
        <taxon>Actinomycetes</taxon>
        <taxon>Pseudonocardiales</taxon>
        <taxon>Pseudonocardiaceae</taxon>
        <taxon>Kutzneria</taxon>
    </lineage>
</organism>